<comment type="caution">
    <text evidence="12">The sequence shown here is derived from an EMBL/GenBank/DDBJ whole genome shotgun (WGS) entry which is preliminary data.</text>
</comment>
<evidence type="ECO:0000256" key="10">
    <source>
        <dbReference type="SAM" id="MobiDB-lite"/>
    </source>
</evidence>
<reference evidence="12" key="2">
    <citation type="submission" date="2020-05" db="EMBL/GenBank/DDBJ databases">
        <authorList>
            <person name="Kim H.-S."/>
            <person name="Proctor R.H."/>
            <person name="Brown D.W."/>
        </authorList>
    </citation>
    <scope>NUCLEOTIDE SEQUENCE</scope>
    <source>
        <strain evidence="12">NRRL 22465</strain>
    </source>
</reference>
<dbReference type="Pfam" id="PF11051">
    <property type="entry name" value="Mannosyl_trans3"/>
    <property type="match status" value="1"/>
</dbReference>
<protein>
    <recommendedName>
        <fullName evidence="14">Alpha-1,3-mannosyltransferase</fullName>
    </recommendedName>
</protein>
<evidence type="ECO:0000256" key="1">
    <source>
        <dbReference type="ARBA" id="ARBA00004606"/>
    </source>
</evidence>
<dbReference type="GO" id="GO:0016020">
    <property type="term" value="C:membrane"/>
    <property type="evidence" value="ECO:0007669"/>
    <property type="project" value="UniProtKB-SubCell"/>
</dbReference>
<evidence type="ECO:0000256" key="3">
    <source>
        <dbReference type="ARBA" id="ARBA00022676"/>
    </source>
</evidence>
<keyword evidence="13" id="KW-1185">Reference proteome</keyword>
<dbReference type="PANTHER" id="PTHR31392">
    <property type="entry name" value="ALPHA-1,3-MANNOSYLTRANSFERASE MNN1-RELATED"/>
    <property type="match status" value="1"/>
</dbReference>
<dbReference type="GO" id="GO:0006493">
    <property type="term" value="P:protein O-linked glycosylation"/>
    <property type="evidence" value="ECO:0007669"/>
    <property type="project" value="TreeGrafter"/>
</dbReference>
<organism evidence="12 13">
    <name type="scientific">Fusarium zealandicum</name>
    <dbReference type="NCBI Taxonomy" id="1053134"/>
    <lineage>
        <taxon>Eukaryota</taxon>
        <taxon>Fungi</taxon>
        <taxon>Dikarya</taxon>
        <taxon>Ascomycota</taxon>
        <taxon>Pezizomycotina</taxon>
        <taxon>Sordariomycetes</taxon>
        <taxon>Hypocreomycetidae</taxon>
        <taxon>Hypocreales</taxon>
        <taxon>Nectriaceae</taxon>
        <taxon>Fusarium</taxon>
        <taxon>Fusarium staphyleae species complex</taxon>
    </lineage>
</organism>
<dbReference type="OrthoDB" id="430354at2759"/>
<accession>A0A8H4UVD2</accession>
<sequence length="488" mass="55399">MFPDLTLRFRRHLQDPRRVLWRLGIFVAVSFVLILATTKGWPSGFLSVDPTSLSAAEFGNFTQAVKHYADNPINAPYKGQFWEVGQRSRQLTQWLSRAAKLNPKSKARQQLLSATETTAQQLFPFLQKPSPNPRSRSPLTDLRDSLDKGSRGIVIPVGGGEQSVRFAGHLIVSLRNVLGCKLPIQIVYAGDEDLSQDSRTQISRLEGAKDVEFLDIFTVFDDSTMKLKDGGWAIKAFAILASRFEEVILMDADAVFLQKPEALFDQKIYMDKGAYLFHDRLLWQHAFQDRHEWWKDQIKVPSPEMNSSRVWMEDYAEECDSGVVVADKSRVQVLVGLLHVAWQNTYEVREEVTYRLGHGDKESWWLGLELAGSTYGFEAHYGSMMGWADDPSGANVTEVCSFVIAHVDQKQHLIWYNGSLLKNKRVDPNGYQVPDHWMVDGNWKKGRTKDDMSCMTDSKANELTYQEKRVLVESIAAAKKVDEALSSE</sequence>
<comment type="similarity">
    <text evidence="2">Belongs to the MNN1/MNT family.</text>
</comment>
<evidence type="ECO:0000256" key="9">
    <source>
        <dbReference type="ARBA" id="ARBA00023180"/>
    </source>
</evidence>
<reference evidence="12" key="1">
    <citation type="journal article" date="2020" name="BMC Genomics">
        <title>Correction to: Identification and distribution of gene clusters required for synthesis of sphingolipid metabolism inhibitors in diverse species of the filamentous fungus Fusarium.</title>
        <authorList>
            <person name="Kim H.S."/>
            <person name="Lohmar J.M."/>
            <person name="Busman M."/>
            <person name="Brown D.W."/>
            <person name="Naumann T.A."/>
            <person name="Divon H.H."/>
            <person name="Lysoe E."/>
            <person name="Uhlig S."/>
            <person name="Proctor R.H."/>
        </authorList>
    </citation>
    <scope>NUCLEOTIDE SEQUENCE</scope>
    <source>
        <strain evidence="12">NRRL 22465</strain>
    </source>
</reference>
<evidence type="ECO:0008006" key="14">
    <source>
        <dbReference type="Google" id="ProtNLM"/>
    </source>
</evidence>
<comment type="subcellular location">
    <subcellularLocation>
        <location evidence="1">Membrane</location>
        <topology evidence="1">Single-pass type II membrane protein</topology>
    </subcellularLocation>
</comment>
<name>A0A8H4UVD2_9HYPO</name>
<feature type="region of interest" description="Disordered" evidence="10">
    <location>
        <begin position="125"/>
        <end position="145"/>
    </location>
</feature>
<evidence type="ECO:0000256" key="11">
    <source>
        <dbReference type="SAM" id="Phobius"/>
    </source>
</evidence>
<dbReference type="PANTHER" id="PTHR31392:SF1">
    <property type="entry name" value="ALPHA-1,3-MANNOSYLTRANSFERASE MNN1-RELATED"/>
    <property type="match status" value="1"/>
</dbReference>
<dbReference type="Gene3D" id="3.90.550.10">
    <property type="entry name" value="Spore Coat Polysaccharide Biosynthesis Protein SpsA, Chain A"/>
    <property type="match status" value="1"/>
</dbReference>
<dbReference type="GO" id="GO:0000033">
    <property type="term" value="F:alpha-1,3-mannosyltransferase activity"/>
    <property type="evidence" value="ECO:0007669"/>
    <property type="project" value="TreeGrafter"/>
</dbReference>
<proteinExistence type="inferred from homology"/>
<evidence type="ECO:0000256" key="5">
    <source>
        <dbReference type="ARBA" id="ARBA00022692"/>
    </source>
</evidence>
<evidence type="ECO:0000313" key="12">
    <source>
        <dbReference type="EMBL" id="KAF4984697.1"/>
    </source>
</evidence>
<keyword evidence="3" id="KW-0328">Glycosyltransferase</keyword>
<evidence type="ECO:0000256" key="4">
    <source>
        <dbReference type="ARBA" id="ARBA00022679"/>
    </source>
</evidence>
<evidence type="ECO:0000313" key="13">
    <source>
        <dbReference type="Proteomes" id="UP000635477"/>
    </source>
</evidence>
<dbReference type="AlphaFoldDB" id="A0A8H4UVD2"/>
<keyword evidence="5 11" id="KW-0812">Transmembrane</keyword>
<keyword evidence="6" id="KW-0735">Signal-anchor</keyword>
<dbReference type="Proteomes" id="UP000635477">
    <property type="component" value="Unassembled WGS sequence"/>
</dbReference>
<evidence type="ECO:0000256" key="6">
    <source>
        <dbReference type="ARBA" id="ARBA00022968"/>
    </source>
</evidence>
<dbReference type="EMBL" id="JABEYC010000006">
    <property type="protein sequence ID" value="KAF4984697.1"/>
    <property type="molecule type" value="Genomic_DNA"/>
</dbReference>
<keyword evidence="4" id="KW-0808">Transferase</keyword>
<evidence type="ECO:0000256" key="7">
    <source>
        <dbReference type="ARBA" id="ARBA00022989"/>
    </source>
</evidence>
<evidence type="ECO:0000256" key="8">
    <source>
        <dbReference type="ARBA" id="ARBA00023136"/>
    </source>
</evidence>
<dbReference type="SUPFAM" id="SSF53448">
    <property type="entry name" value="Nucleotide-diphospho-sugar transferases"/>
    <property type="match status" value="1"/>
</dbReference>
<keyword evidence="7 11" id="KW-1133">Transmembrane helix</keyword>
<keyword evidence="8 11" id="KW-0472">Membrane</keyword>
<dbReference type="GO" id="GO:0005794">
    <property type="term" value="C:Golgi apparatus"/>
    <property type="evidence" value="ECO:0007669"/>
    <property type="project" value="TreeGrafter"/>
</dbReference>
<gene>
    <name evidence="12" type="ORF">FZEAL_137</name>
</gene>
<evidence type="ECO:0000256" key="2">
    <source>
        <dbReference type="ARBA" id="ARBA00009105"/>
    </source>
</evidence>
<dbReference type="InterPro" id="IPR029044">
    <property type="entry name" value="Nucleotide-diphossugar_trans"/>
</dbReference>
<keyword evidence="9" id="KW-0325">Glycoprotein</keyword>
<dbReference type="InterPro" id="IPR022751">
    <property type="entry name" value="Alpha_mannosyltransferase"/>
</dbReference>
<feature type="transmembrane region" description="Helical" evidence="11">
    <location>
        <begin position="20"/>
        <end position="41"/>
    </location>
</feature>